<gene>
    <name evidence="4" type="ORF">MNBD_BACTEROID01-2700</name>
</gene>
<dbReference type="PANTHER" id="PTHR10587">
    <property type="entry name" value="GLYCOSYL TRANSFERASE-RELATED"/>
    <property type="match status" value="1"/>
</dbReference>
<evidence type="ECO:0000256" key="2">
    <source>
        <dbReference type="ARBA" id="ARBA00022801"/>
    </source>
</evidence>
<dbReference type="InterPro" id="IPR011330">
    <property type="entry name" value="Glyco_hydro/deAcase_b/a-brl"/>
</dbReference>
<dbReference type="GO" id="GO:0005975">
    <property type="term" value="P:carbohydrate metabolic process"/>
    <property type="evidence" value="ECO:0007669"/>
    <property type="project" value="InterPro"/>
</dbReference>
<keyword evidence="1" id="KW-0479">Metal-binding</keyword>
<dbReference type="AlphaFoldDB" id="A0A3B0UVF7"/>
<dbReference type="InterPro" id="IPR002509">
    <property type="entry name" value="NODB_dom"/>
</dbReference>
<dbReference type="InterPro" id="IPR050248">
    <property type="entry name" value="Polysacc_deacetylase_ArnD"/>
</dbReference>
<accession>A0A3B0UVF7</accession>
<organism evidence="4">
    <name type="scientific">hydrothermal vent metagenome</name>
    <dbReference type="NCBI Taxonomy" id="652676"/>
    <lineage>
        <taxon>unclassified sequences</taxon>
        <taxon>metagenomes</taxon>
        <taxon>ecological metagenomes</taxon>
    </lineage>
</organism>
<evidence type="ECO:0000259" key="3">
    <source>
        <dbReference type="PROSITE" id="PS51677"/>
    </source>
</evidence>
<sequence length="213" mass="24337">MPRIDPRVHLPGIATRWFAKATWRVGGDGKAAYLTFDDGPVPEMTPWVLDVLQKEGIKATFFCVGENVSRNPEIFKRIRKEGHSVGNHTFNHLQGLKTNEATFMKNIAKANELIGSDLFRPPYGRMTKRQYKSLLCNYKIIMWDIISRDFDQGISGEKVVKNVMDFVRPGSIIIFHDSVKAGRNLYYALPRVISLLKEKGFSFRKLKSQYPGN</sequence>
<dbReference type="Pfam" id="PF01522">
    <property type="entry name" value="Polysacc_deac_1"/>
    <property type="match status" value="1"/>
</dbReference>
<dbReference type="SUPFAM" id="SSF88713">
    <property type="entry name" value="Glycoside hydrolase/deacetylase"/>
    <property type="match status" value="1"/>
</dbReference>
<dbReference type="PROSITE" id="PS51677">
    <property type="entry name" value="NODB"/>
    <property type="match status" value="1"/>
</dbReference>
<reference evidence="4" key="1">
    <citation type="submission" date="2018-06" db="EMBL/GenBank/DDBJ databases">
        <authorList>
            <person name="Zhirakovskaya E."/>
        </authorList>
    </citation>
    <scope>NUCLEOTIDE SEQUENCE</scope>
</reference>
<dbReference type="PANTHER" id="PTHR10587:SF133">
    <property type="entry name" value="CHITIN DEACETYLASE 1-RELATED"/>
    <property type="match status" value="1"/>
</dbReference>
<dbReference type="EMBL" id="UOEP01000204">
    <property type="protein sequence ID" value="VAW24024.1"/>
    <property type="molecule type" value="Genomic_DNA"/>
</dbReference>
<evidence type="ECO:0000256" key="1">
    <source>
        <dbReference type="ARBA" id="ARBA00022723"/>
    </source>
</evidence>
<dbReference type="Gene3D" id="3.20.20.370">
    <property type="entry name" value="Glycoside hydrolase/deacetylase"/>
    <property type="match status" value="1"/>
</dbReference>
<dbReference type="GO" id="GO:0016020">
    <property type="term" value="C:membrane"/>
    <property type="evidence" value="ECO:0007669"/>
    <property type="project" value="TreeGrafter"/>
</dbReference>
<proteinExistence type="predicted"/>
<protein>
    <submittedName>
        <fullName evidence="4">Polysaccharide deacetylase</fullName>
    </submittedName>
</protein>
<keyword evidence="2" id="KW-0378">Hydrolase</keyword>
<feature type="domain" description="NodB homology" evidence="3">
    <location>
        <begin position="30"/>
        <end position="204"/>
    </location>
</feature>
<dbReference type="GO" id="GO:0046872">
    <property type="term" value="F:metal ion binding"/>
    <property type="evidence" value="ECO:0007669"/>
    <property type="project" value="UniProtKB-KW"/>
</dbReference>
<dbReference type="CDD" id="cd10917">
    <property type="entry name" value="CE4_NodB_like_6s_7s"/>
    <property type="match status" value="1"/>
</dbReference>
<name>A0A3B0UVF7_9ZZZZ</name>
<dbReference type="GO" id="GO:0016810">
    <property type="term" value="F:hydrolase activity, acting on carbon-nitrogen (but not peptide) bonds"/>
    <property type="evidence" value="ECO:0007669"/>
    <property type="project" value="InterPro"/>
</dbReference>
<evidence type="ECO:0000313" key="4">
    <source>
        <dbReference type="EMBL" id="VAW24024.1"/>
    </source>
</evidence>